<accession>A0A2S8G1Q5</accession>
<dbReference type="SMART" id="SM00935">
    <property type="entry name" value="OmpH"/>
    <property type="match status" value="1"/>
</dbReference>
<evidence type="ECO:0000256" key="1">
    <source>
        <dbReference type="ARBA" id="ARBA00009091"/>
    </source>
</evidence>
<dbReference type="InterPro" id="IPR005632">
    <property type="entry name" value="Chaperone_Skp"/>
</dbReference>
<dbReference type="GO" id="GO:0051082">
    <property type="term" value="F:unfolded protein binding"/>
    <property type="evidence" value="ECO:0007669"/>
    <property type="project" value="InterPro"/>
</dbReference>
<protein>
    <recommendedName>
        <fullName evidence="6">Outer membrane chaperone Skp</fullName>
    </recommendedName>
</protein>
<evidence type="ECO:0000256" key="3">
    <source>
        <dbReference type="SAM" id="Coils"/>
    </source>
</evidence>
<evidence type="ECO:0008006" key="6">
    <source>
        <dbReference type="Google" id="ProtNLM"/>
    </source>
</evidence>
<comment type="similarity">
    <text evidence="1">Belongs to the Skp family.</text>
</comment>
<dbReference type="Pfam" id="PF03938">
    <property type="entry name" value="OmpH"/>
    <property type="match status" value="1"/>
</dbReference>
<dbReference type="EMBL" id="PUIB01000011">
    <property type="protein sequence ID" value="PQO38201.1"/>
    <property type="molecule type" value="Genomic_DNA"/>
</dbReference>
<dbReference type="InterPro" id="IPR024930">
    <property type="entry name" value="Skp_dom_sf"/>
</dbReference>
<comment type="caution">
    <text evidence="4">The sequence shown here is derived from an EMBL/GenBank/DDBJ whole genome shotgun (WGS) entry which is preliminary data.</text>
</comment>
<keyword evidence="2" id="KW-0732">Signal</keyword>
<dbReference type="Gene3D" id="3.30.910.20">
    <property type="entry name" value="Skp domain"/>
    <property type="match status" value="1"/>
</dbReference>
<dbReference type="AlphaFoldDB" id="A0A2S8G1Q5"/>
<evidence type="ECO:0000256" key="2">
    <source>
        <dbReference type="ARBA" id="ARBA00022729"/>
    </source>
</evidence>
<evidence type="ECO:0000313" key="5">
    <source>
        <dbReference type="Proteomes" id="UP000239388"/>
    </source>
</evidence>
<keyword evidence="3" id="KW-0175">Coiled coil</keyword>
<proteinExistence type="inferred from homology"/>
<gene>
    <name evidence="4" type="ORF">C5Y98_09020</name>
</gene>
<dbReference type="GO" id="GO:0005829">
    <property type="term" value="C:cytosol"/>
    <property type="evidence" value="ECO:0007669"/>
    <property type="project" value="TreeGrafter"/>
</dbReference>
<organism evidence="4 5">
    <name type="scientific">Blastopirellula marina</name>
    <dbReference type="NCBI Taxonomy" id="124"/>
    <lineage>
        <taxon>Bacteria</taxon>
        <taxon>Pseudomonadati</taxon>
        <taxon>Planctomycetota</taxon>
        <taxon>Planctomycetia</taxon>
        <taxon>Pirellulales</taxon>
        <taxon>Pirellulaceae</taxon>
        <taxon>Blastopirellula</taxon>
    </lineage>
</organism>
<dbReference type="SUPFAM" id="SSF111384">
    <property type="entry name" value="OmpH-like"/>
    <property type="match status" value="1"/>
</dbReference>
<evidence type="ECO:0000313" key="4">
    <source>
        <dbReference type="EMBL" id="PQO38201.1"/>
    </source>
</evidence>
<dbReference type="PANTHER" id="PTHR35089">
    <property type="entry name" value="CHAPERONE PROTEIN SKP"/>
    <property type="match status" value="1"/>
</dbReference>
<dbReference type="GO" id="GO:0050821">
    <property type="term" value="P:protein stabilization"/>
    <property type="evidence" value="ECO:0007669"/>
    <property type="project" value="TreeGrafter"/>
</dbReference>
<dbReference type="PANTHER" id="PTHR35089:SF1">
    <property type="entry name" value="CHAPERONE PROTEIN SKP"/>
    <property type="match status" value="1"/>
</dbReference>
<reference evidence="4 5" key="1">
    <citation type="submission" date="2018-02" db="EMBL/GenBank/DDBJ databases">
        <title>Comparative genomes isolates from brazilian mangrove.</title>
        <authorList>
            <person name="Araujo J.E."/>
            <person name="Taketani R.G."/>
            <person name="Silva M.C.P."/>
            <person name="Loureco M.V."/>
            <person name="Andreote F.D."/>
        </authorList>
    </citation>
    <scope>NUCLEOTIDE SEQUENCE [LARGE SCALE GENOMIC DNA]</scope>
    <source>
        <strain evidence="4 5">NAP PRIS-MGV</strain>
    </source>
</reference>
<sequence length="236" mass="26275">MGICSVAATRHGLFTRRSGRPYISVQQGVLKVKRFFSCFCVAVALAAFCQATPAWAQNAGSGNIAVIDIPVIFKNHALFKKQMDDLKASVEAAEQALTKERDGMKASFDELQGYKAGTPEYKALEEKLAKLQADLQVKVGMQKKDFMEKEARVYYNTYNQVTQTVATFAQRHNITLVLRYNSNDIDPTNRQSVLEGVNRPVIYQNQIDITYDILRILNNGVPQNAMGPASHVPVGR</sequence>
<dbReference type="Proteomes" id="UP000239388">
    <property type="component" value="Unassembled WGS sequence"/>
</dbReference>
<feature type="coiled-coil region" evidence="3">
    <location>
        <begin position="76"/>
        <end position="141"/>
    </location>
</feature>
<name>A0A2S8G1Q5_9BACT</name>